<dbReference type="EMBL" id="AZFS01000041">
    <property type="protein sequence ID" value="KRL96204.1"/>
    <property type="molecule type" value="Genomic_DNA"/>
</dbReference>
<name>A0A0R1USQ7_9LACO</name>
<dbReference type="GO" id="GO:0016616">
    <property type="term" value="F:oxidoreductase activity, acting on the CH-OH group of donors, NAD or NADP as acceptor"/>
    <property type="evidence" value="ECO:0007669"/>
    <property type="project" value="UniProtKB-ARBA"/>
</dbReference>
<dbReference type="PROSITE" id="PS00061">
    <property type="entry name" value="ADH_SHORT"/>
    <property type="match status" value="1"/>
</dbReference>
<sequence length="245" mass="26757">MSVQDKVVVVTGASSGIGEATVKELTAQGAKVVFGARRQEKLDSVAQTLPEGTYAYQTVDVTDFSQVESLVQLAVDKFGKVDALYNNAGIMPMEPLSNGNRKAWQQMLDVNVMGVLNGISAVLPIMHQQGYGHILTTDSLAGYRVYPNVAVYSGTKYAVRAIMEGLRREEIKNNIRTTVVAPGMVNTELYKSIPDETTAQNLVDTWNESDHSLLPSDVAQAVTYVIGTPQRVSINEFNIRPTIEF</sequence>
<dbReference type="Proteomes" id="UP000051580">
    <property type="component" value="Unassembled WGS sequence"/>
</dbReference>
<dbReference type="AlphaFoldDB" id="A0A0R1USQ7"/>
<evidence type="ECO:0000256" key="2">
    <source>
        <dbReference type="ARBA" id="ARBA00023002"/>
    </source>
</evidence>
<dbReference type="SUPFAM" id="SSF51735">
    <property type="entry name" value="NAD(P)-binding Rossmann-fold domains"/>
    <property type="match status" value="1"/>
</dbReference>
<protein>
    <submittedName>
        <fullName evidence="4">Serine 3-dehydrogenase</fullName>
    </submittedName>
</protein>
<accession>A0A0R1USQ7</accession>
<proteinExistence type="inferred from homology"/>
<keyword evidence="2" id="KW-0560">Oxidoreductase</keyword>
<organism evidence="4 5">
    <name type="scientific">Levilactobacillus hammesii DSM 16381</name>
    <dbReference type="NCBI Taxonomy" id="1423753"/>
    <lineage>
        <taxon>Bacteria</taxon>
        <taxon>Bacillati</taxon>
        <taxon>Bacillota</taxon>
        <taxon>Bacilli</taxon>
        <taxon>Lactobacillales</taxon>
        <taxon>Lactobacillaceae</taxon>
        <taxon>Levilactobacillus</taxon>
    </lineage>
</organism>
<dbReference type="InterPro" id="IPR002347">
    <property type="entry name" value="SDR_fam"/>
</dbReference>
<dbReference type="Pfam" id="PF00106">
    <property type="entry name" value="adh_short"/>
    <property type="match status" value="1"/>
</dbReference>
<evidence type="ECO:0000256" key="3">
    <source>
        <dbReference type="RuleBase" id="RU000363"/>
    </source>
</evidence>
<dbReference type="STRING" id="1423753.FD28_GL001956"/>
<dbReference type="InterPro" id="IPR036291">
    <property type="entry name" value="NAD(P)-bd_dom_sf"/>
</dbReference>
<comment type="similarity">
    <text evidence="1 3">Belongs to the short-chain dehydrogenases/reductases (SDR) family.</text>
</comment>
<evidence type="ECO:0000313" key="4">
    <source>
        <dbReference type="EMBL" id="KRL96204.1"/>
    </source>
</evidence>
<dbReference type="PATRIC" id="fig|1423753.3.peg.2056"/>
<dbReference type="PRINTS" id="PR00080">
    <property type="entry name" value="SDRFAMILY"/>
</dbReference>
<dbReference type="FunFam" id="3.40.50.720:FF:000047">
    <property type="entry name" value="NADP-dependent L-serine/L-allo-threonine dehydrogenase"/>
    <property type="match status" value="1"/>
</dbReference>
<dbReference type="InterPro" id="IPR020904">
    <property type="entry name" value="Sc_DH/Rdtase_CS"/>
</dbReference>
<dbReference type="PRINTS" id="PR00081">
    <property type="entry name" value="GDHRDH"/>
</dbReference>
<keyword evidence="5" id="KW-1185">Reference proteome</keyword>
<dbReference type="Gene3D" id="3.40.50.720">
    <property type="entry name" value="NAD(P)-binding Rossmann-like Domain"/>
    <property type="match status" value="1"/>
</dbReference>
<reference evidence="4 5" key="1">
    <citation type="journal article" date="2015" name="Genome Announc.">
        <title>Expanding the biotechnology potential of lactobacilli through comparative genomics of 213 strains and associated genera.</title>
        <authorList>
            <person name="Sun Z."/>
            <person name="Harris H.M."/>
            <person name="McCann A."/>
            <person name="Guo C."/>
            <person name="Argimon S."/>
            <person name="Zhang W."/>
            <person name="Yang X."/>
            <person name="Jeffery I.B."/>
            <person name="Cooney J.C."/>
            <person name="Kagawa T.F."/>
            <person name="Liu W."/>
            <person name="Song Y."/>
            <person name="Salvetti E."/>
            <person name="Wrobel A."/>
            <person name="Rasinkangas P."/>
            <person name="Parkhill J."/>
            <person name="Rea M.C."/>
            <person name="O'Sullivan O."/>
            <person name="Ritari J."/>
            <person name="Douillard F.P."/>
            <person name="Paul Ross R."/>
            <person name="Yang R."/>
            <person name="Briner A.E."/>
            <person name="Felis G.E."/>
            <person name="de Vos W.M."/>
            <person name="Barrangou R."/>
            <person name="Klaenhammer T.R."/>
            <person name="Caufield P.W."/>
            <person name="Cui Y."/>
            <person name="Zhang H."/>
            <person name="O'Toole P.W."/>
        </authorList>
    </citation>
    <scope>NUCLEOTIDE SEQUENCE [LARGE SCALE GENOMIC DNA]</scope>
    <source>
        <strain evidence="4 5">DSM 16381</strain>
    </source>
</reference>
<comment type="caution">
    <text evidence="4">The sequence shown here is derived from an EMBL/GenBank/DDBJ whole genome shotgun (WGS) entry which is preliminary data.</text>
</comment>
<dbReference type="PANTHER" id="PTHR43115">
    <property type="entry name" value="DEHYDROGENASE/REDUCTASE SDR FAMILY MEMBER 11"/>
    <property type="match status" value="1"/>
</dbReference>
<dbReference type="OrthoDB" id="9775296at2"/>
<evidence type="ECO:0000313" key="5">
    <source>
        <dbReference type="Proteomes" id="UP000051580"/>
    </source>
</evidence>
<gene>
    <name evidence="4" type="ORF">FD28_GL001956</name>
</gene>
<dbReference type="RefSeq" id="WP_057732245.1">
    <property type="nucleotide sequence ID" value="NZ_AZFS01000041.1"/>
</dbReference>
<evidence type="ECO:0000256" key="1">
    <source>
        <dbReference type="ARBA" id="ARBA00006484"/>
    </source>
</evidence>
<dbReference type="PANTHER" id="PTHR43115:SF4">
    <property type="entry name" value="DEHYDROGENASE_REDUCTASE SDR FAMILY MEMBER 11"/>
    <property type="match status" value="1"/>
</dbReference>